<keyword evidence="2" id="KW-1185">Reference proteome</keyword>
<accession>A0ACD5XWU6</accession>
<dbReference type="Proteomes" id="UP001732700">
    <property type="component" value="Chromosome 5C"/>
</dbReference>
<reference evidence="1" key="1">
    <citation type="submission" date="2021-05" db="EMBL/GenBank/DDBJ databases">
        <authorList>
            <person name="Scholz U."/>
            <person name="Mascher M."/>
            <person name="Fiebig A."/>
        </authorList>
    </citation>
    <scope>NUCLEOTIDE SEQUENCE [LARGE SCALE GENOMIC DNA]</scope>
</reference>
<evidence type="ECO:0000313" key="1">
    <source>
        <dbReference type="EnsemblPlants" id="AVESA.00010b.r2.5CG0866810.1.CDS"/>
    </source>
</evidence>
<proteinExistence type="predicted"/>
<reference evidence="1" key="2">
    <citation type="submission" date="2025-09" db="UniProtKB">
        <authorList>
            <consortium name="EnsemblPlants"/>
        </authorList>
    </citation>
    <scope>IDENTIFICATION</scope>
</reference>
<name>A0ACD5XWU6_AVESA</name>
<dbReference type="EnsemblPlants" id="AVESA.00010b.r2.5CG0866810.1">
    <property type="protein sequence ID" value="AVESA.00010b.r2.5CG0866810.1.CDS"/>
    <property type="gene ID" value="AVESA.00010b.r2.5CG0866810"/>
</dbReference>
<protein>
    <submittedName>
        <fullName evidence="1">Uncharacterized protein</fullName>
    </submittedName>
</protein>
<organism evidence="1 2">
    <name type="scientific">Avena sativa</name>
    <name type="common">Oat</name>
    <dbReference type="NCBI Taxonomy" id="4498"/>
    <lineage>
        <taxon>Eukaryota</taxon>
        <taxon>Viridiplantae</taxon>
        <taxon>Streptophyta</taxon>
        <taxon>Embryophyta</taxon>
        <taxon>Tracheophyta</taxon>
        <taxon>Spermatophyta</taxon>
        <taxon>Magnoliopsida</taxon>
        <taxon>Liliopsida</taxon>
        <taxon>Poales</taxon>
        <taxon>Poaceae</taxon>
        <taxon>BOP clade</taxon>
        <taxon>Pooideae</taxon>
        <taxon>Poodae</taxon>
        <taxon>Poeae</taxon>
        <taxon>Poeae Chloroplast Group 1 (Aveneae type)</taxon>
        <taxon>Aveninae</taxon>
        <taxon>Avena</taxon>
    </lineage>
</organism>
<evidence type="ECO:0000313" key="2">
    <source>
        <dbReference type="Proteomes" id="UP001732700"/>
    </source>
</evidence>
<sequence>MLNTGQNLRPGSQLFSSVSESNHAKGKYYLGNQQDGNLVIYPAGTIDADSSYWSTGTSNRGLLLTLSLDPNGTLWMFDGNTSFTKTLFLTNQSSGAAPAVENYYCLTLDADGVLRLYSHVFLRLEGKPTIKVAWQVPGDRCLVKGVCGPNSFCQLTMTGETSCSCLPGFEFLSTNQSTLGCWRTLPISGCVRSNNSSNEETRMMATMVEVKNTTWPENPYDALPVTTSIEDCKLLCLSDCACQISMFSDSYCSKQMVPIRYGRISGSNNTLFVKVYTYRAIQRKKIAGAGAMLISGATLVVLSLVVLSGSVFLICRHKRSLRYMRAPQLYDCKVDGDIGLQSYSFQDLDVATNGFTQELGRGAYGTVFKGVLANISKEIAVKRLEKMAEEGEREFHREVRAIARTHHRNLLHLLGFCKESMCHLLGYDYMPNGSLANILFNSDVRPSWSKRVAIALDVARGLHYLHEEIQNPIIHCDIKPENILIDRSGIAKIADFGLAKLLIGNQTNTLTGIRGTRGYLAPEWSKNTAITVKVDVYSYGIMLLEIISCKRSMELKRAGSEYNISEWAYECVMFGETKKVADDACIEEAELVRMLKVGIWCTQNMPVMRPAMKSVVMMMEGSKEVRQPPRPASFSQS</sequence>